<dbReference type="InterPro" id="IPR036249">
    <property type="entry name" value="Thioredoxin-like_sf"/>
</dbReference>
<dbReference type="PROSITE" id="PS50404">
    <property type="entry name" value="GST_NTER"/>
    <property type="match status" value="1"/>
</dbReference>
<evidence type="ECO:0008006" key="6">
    <source>
        <dbReference type="Google" id="ProtNLM"/>
    </source>
</evidence>
<protein>
    <recommendedName>
        <fullName evidence="6">Glutathione S-transferase</fullName>
    </recommendedName>
</protein>
<organism evidence="4 5">
    <name type="scientific">Neocucurbitaria cava</name>
    <dbReference type="NCBI Taxonomy" id="798079"/>
    <lineage>
        <taxon>Eukaryota</taxon>
        <taxon>Fungi</taxon>
        <taxon>Dikarya</taxon>
        <taxon>Ascomycota</taxon>
        <taxon>Pezizomycotina</taxon>
        <taxon>Dothideomycetes</taxon>
        <taxon>Pleosporomycetidae</taxon>
        <taxon>Pleosporales</taxon>
        <taxon>Pleosporineae</taxon>
        <taxon>Cucurbitariaceae</taxon>
        <taxon>Neocucurbitaria</taxon>
    </lineage>
</organism>
<dbReference type="InterPro" id="IPR004045">
    <property type="entry name" value="Glutathione_S-Trfase_N"/>
</dbReference>
<dbReference type="InterPro" id="IPR010987">
    <property type="entry name" value="Glutathione-S-Trfase_C-like"/>
</dbReference>
<dbReference type="Proteomes" id="UP001140560">
    <property type="component" value="Unassembled WGS sequence"/>
</dbReference>
<comment type="caution">
    <text evidence="4">The sequence shown here is derived from an EMBL/GenBank/DDBJ whole genome shotgun (WGS) entry which is preliminary data.</text>
</comment>
<dbReference type="OrthoDB" id="2309723at2759"/>
<comment type="similarity">
    <text evidence="1">Belongs to the GST superfamily.</text>
</comment>
<dbReference type="Pfam" id="PF13410">
    <property type="entry name" value="GST_C_2"/>
    <property type="match status" value="1"/>
</dbReference>
<evidence type="ECO:0000313" key="4">
    <source>
        <dbReference type="EMBL" id="KAJ4377604.1"/>
    </source>
</evidence>
<proteinExistence type="inferred from homology"/>
<dbReference type="SUPFAM" id="SSF52833">
    <property type="entry name" value="Thioredoxin-like"/>
    <property type="match status" value="1"/>
</dbReference>
<dbReference type="InterPro" id="IPR036282">
    <property type="entry name" value="Glutathione-S-Trfase_C_sf"/>
</dbReference>
<reference evidence="4" key="1">
    <citation type="submission" date="2022-10" db="EMBL/GenBank/DDBJ databases">
        <title>Tapping the CABI collections for fungal endophytes: first genome assemblies for Collariella, Neodidymelliopsis, Ascochyta clinopodiicola, Didymella pomorum, Didymosphaeria variabile, Neocosmospora piperis and Neocucurbitaria cava.</title>
        <authorList>
            <person name="Hill R."/>
        </authorList>
    </citation>
    <scope>NUCLEOTIDE SEQUENCE</scope>
    <source>
        <strain evidence="4">IMI 356814</strain>
    </source>
</reference>
<dbReference type="SFLD" id="SFLDG00358">
    <property type="entry name" value="Main_(cytGST)"/>
    <property type="match status" value="1"/>
</dbReference>
<dbReference type="Pfam" id="PF13417">
    <property type="entry name" value="GST_N_3"/>
    <property type="match status" value="1"/>
</dbReference>
<dbReference type="SFLD" id="SFLDS00019">
    <property type="entry name" value="Glutathione_Transferase_(cytos"/>
    <property type="match status" value="1"/>
</dbReference>
<evidence type="ECO:0000259" key="2">
    <source>
        <dbReference type="PROSITE" id="PS50404"/>
    </source>
</evidence>
<dbReference type="Gene3D" id="1.20.1050.10">
    <property type="match status" value="1"/>
</dbReference>
<dbReference type="PANTHER" id="PTHR44051:SF9">
    <property type="entry name" value="GLUTATHIONE S-TRANSFERASE 1"/>
    <property type="match status" value="1"/>
</dbReference>
<dbReference type="Gene3D" id="3.40.30.10">
    <property type="entry name" value="Glutaredoxin"/>
    <property type="match status" value="1"/>
</dbReference>
<dbReference type="InterPro" id="IPR040079">
    <property type="entry name" value="Glutathione_S-Trfase"/>
</dbReference>
<name>A0A9W9CS49_9PLEO</name>
<dbReference type="AlphaFoldDB" id="A0A9W9CS49"/>
<sequence length="241" mass="26931">MSSSPKLIVHHLQVGQGERIPWLLEELNIPYELKLYKRSPLLSPPELKSVYPLGASPVLEDLTDPANPVKFAESGAIVEYIIAKYAANGKLALGPNDKQFSEYLYWLHFANATLQSGLFRRGLARGMVGEQDPRYKGADARVRTALSHMDSRLQSNAWLAGDQFTAADVMTGWCFTTMRKFEPIDLTEYEGIQGWLKRIGGREAYRRAMGKADPELDVEEGLSVKGPKVIEMFVKAMATKP</sequence>
<keyword evidence="5" id="KW-1185">Reference proteome</keyword>
<dbReference type="CDD" id="cd03046">
    <property type="entry name" value="GST_N_GTT1_like"/>
    <property type="match status" value="1"/>
</dbReference>
<feature type="domain" description="GST C-terminal" evidence="3">
    <location>
        <begin position="96"/>
        <end position="218"/>
    </location>
</feature>
<dbReference type="EMBL" id="JAPEUY010000001">
    <property type="protein sequence ID" value="KAJ4377604.1"/>
    <property type="molecule type" value="Genomic_DNA"/>
</dbReference>
<gene>
    <name evidence="4" type="ORF">N0V83_000431</name>
</gene>
<feature type="domain" description="GST N-terminal" evidence="2">
    <location>
        <begin position="4"/>
        <end position="89"/>
    </location>
</feature>
<dbReference type="PANTHER" id="PTHR44051">
    <property type="entry name" value="GLUTATHIONE S-TRANSFERASE-RELATED"/>
    <property type="match status" value="1"/>
</dbReference>
<dbReference type="SUPFAM" id="SSF47616">
    <property type="entry name" value="GST C-terminal domain-like"/>
    <property type="match status" value="1"/>
</dbReference>
<evidence type="ECO:0000313" key="5">
    <source>
        <dbReference type="Proteomes" id="UP001140560"/>
    </source>
</evidence>
<accession>A0A9W9CS49</accession>
<evidence type="ECO:0000256" key="1">
    <source>
        <dbReference type="ARBA" id="ARBA00007409"/>
    </source>
</evidence>
<evidence type="ECO:0000259" key="3">
    <source>
        <dbReference type="PROSITE" id="PS50405"/>
    </source>
</evidence>
<dbReference type="PROSITE" id="PS50405">
    <property type="entry name" value="GST_CTER"/>
    <property type="match status" value="1"/>
</dbReference>